<comment type="caution">
    <text evidence="2">The sequence shown here is derived from an EMBL/GenBank/DDBJ whole genome shotgun (WGS) entry which is preliminary data.</text>
</comment>
<evidence type="ECO:0000313" key="3">
    <source>
        <dbReference type="Proteomes" id="UP001193680"/>
    </source>
</evidence>
<feature type="transmembrane region" description="Helical" evidence="1">
    <location>
        <begin position="67"/>
        <end position="89"/>
    </location>
</feature>
<organism evidence="2 3">
    <name type="scientific">Thiomicrorhabdus heinhorstiae</name>
    <dbReference type="NCBI Taxonomy" id="2748010"/>
    <lineage>
        <taxon>Bacteria</taxon>
        <taxon>Pseudomonadati</taxon>
        <taxon>Pseudomonadota</taxon>
        <taxon>Gammaproteobacteria</taxon>
        <taxon>Thiotrichales</taxon>
        <taxon>Piscirickettsiaceae</taxon>
        <taxon>Thiomicrorhabdus</taxon>
    </lineage>
</organism>
<keyword evidence="3" id="KW-1185">Reference proteome</keyword>
<name>A0ABS0BYM2_9GAMM</name>
<sequence>MKKPVFALSISLLFAFFPLLTATLASWFAELNSCVLNEGGVNACIVMDHDIGGTLHSMLVSGWLSLLTWPSLGLLAATVSTLWLLVVGVDRLGKRRAAKKT</sequence>
<accession>A0ABS0BYM2</accession>
<dbReference type="Proteomes" id="UP001193680">
    <property type="component" value="Unassembled WGS sequence"/>
</dbReference>
<keyword evidence="1" id="KW-0812">Transmembrane</keyword>
<keyword evidence="1" id="KW-0472">Membrane</keyword>
<reference evidence="2 3" key="1">
    <citation type="submission" date="2020-11" db="EMBL/GenBank/DDBJ databases">
        <title>Sulfur oxidizing isolate from Hospital Hole Sinkhole.</title>
        <authorList>
            <person name="Scott K.M."/>
        </authorList>
    </citation>
    <scope>NUCLEOTIDE SEQUENCE [LARGE SCALE GENOMIC DNA]</scope>
    <source>
        <strain evidence="2 3">HH1</strain>
    </source>
</reference>
<dbReference type="RefSeq" id="WP_194947432.1">
    <property type="nucleotide sequence ID" value="NZ_JACBGI020000002.1"/>
</dbReference>
<evidence type="ECO:0000256" key="1">
    <source>
        <dbReference type="SAM" id="Phobius"/>
    </source>
</evidence>
<protein>
    <recommendedName>
        <fullName evidence="4">PepSY domain-containing protein</fullName>
    </recommendedName>
</protein>
<keyword evidence="1" id="KW-1133">Transmembrane helix</keyword>
<proteinExistence type="predicted"/>
<evidence type="ECO:0008006" key="4">
    <source>
        <dbReference type="Google" id="ProtNLM"/>
    </source>
</evidence>
<dbReference type="EMBL" id="JACBGI020000002">
    <property type="protein sequence ID" value="MBF6057061.1"/>
    <property type="molecule type" value="Genomic_DNA"/>
</dbReference>
<gene>
    <name evidence="2" type="ORF">H8792_001775</name>
</gene>
<evidence type="ECO:0000313" key="2">
    <source>
        <dbReference type="EMBL" id="MBF6057061.1"/>
    </source>
</evidence>